<evidence type="ECO:0000313" key="3">
    <source>
        <dbReference type="Proteomes" id="UP000006352"/>
    </source>
</evidence>
<reference evidence="2 3" key="1">
    <citation type="journal article" date="2012" name="Appl. Environ. Microbiol.">
        <title>Short-read sequencing for genomic analysis of the brown rot fungus Fibroporia radiculosa.</title>
        <authorList>
            <person name="Tang J.D."/>
            <person name="Perkins A.D."/>
            <person name="Sonstegard T.S."/>
            <person name="Schroeder S.G."/>
            <person name="Burgess S.C."/>
            <person name="Diehl S.V."/>
        </authorList>
    </citation>
    <scope>NUCLEOTIDE SEQUENCE [LARGE SCALE GENOMIC DNA]</scope>
    <source>
        <strain evidence="2 3">TFFH 294</strain>
    </source>
</reference>
<proteinExistence type="predicted"/>
<dbReference type="AlphaFoldDB" id="J4GX35"/>
<dbReference type="GeneID" id="24101245"/>
<feature type="domain" description="F-box" evidence="1">
    <location>
        <begin position="16"/>
        <end position="53"/>
    </location>
</feature>
<dbReference type="STRING" id="599839.J4GX35"/>
<dbReference type="InterPro" id="IPR032675">
    <property type="entry name" value="LRR_dom_sf"/>
</dbReference>
<dbReference type="OrthoDB" id="2735181at2759"/>
<organism evidence="2 3">
    <name type="scientific">Fibroporia radiculosa</name>
    <dbReference type="NCBI Taxonomy" id="599839"/>
    <lineage>
        <taxon>Eukaryota</taxon>
        <taxon>Fungi</taxon>
        <taxon>Dikarya</taxon>
        <taxon>Basidiomycota</taxon>
        <taxon>Agaricomycotina</taxon>
        <taxon>Agaricomycetes</taxon>
        <taxon>Polyporales</taxon>
        <taxon>Fibroporiaceae</taxon>
        <taxon>Fibroporia</taxon>
    </lineage>
</organism>
<keyword evidence="3" id="KW-1185">Reference proteome</keyword>
<dbReference type="RefSeq" id="XP_012185628.1">
    <property type="nucleotide sequence ID" value="XM_012330238.1"/>
</dbReference>
<dbReference type="InterPro" id="IPR001810">
    <property type="entry name" value="F-box_dom"/>
</dbReference>
<sequence>MSKAKLSNSSSVSMGLFDLNQDVLFDIVSHLSTHDALTFSLTARRLCDISRRHALSNVSIHGLRRLSKFRAFILAGHDARLQWLRKLSVNSTDEIQQSSQHIASILAQATSLVNLSVDPLELLLQYEFRVGTALAALSGLRQLQLFQLGDMSFHMLQKLRSDPISLSFSTRSTIITFADLLGQLKVFQHVEHLELELLRRAPSRLHVHNALLEWPSVRQLFVSPCEASIEFLVAAFPNVRALHLRGRFIQNIKDNQSTAGWRSLDYLEVHAKFFEHWHITFPVHYLSVHLVLAIPAELSLGGPGRYSDADLANTLDVAHNASPRVITLSVMAYQKLVNTFWTSLVKSAPRLRCIEVELCESQTKKDFGSQLRTLIDALAPVFASLKSLTHVQICVDSRFQEFMTIDGPRDFRLALSPSLSIARGLANILIAQIPTLRLVSVGFGVRERRQNWDALPFKGEFWWWKVVSEGDQRAAQQVDTSLGELFRARYCSTQYDPTSEAVG</sequence>
<dbReference type="Proteomes" id="UP000006352">
    <property type="component" value="Unassembled WGS sequence"/>
</dbReference>
<dbReference type="EMBL" id="HE797297">
    <property type="protein sequence ID" value="CCM06345.1"/>
    <property type="molecule type" value="Genomic_DNA"/>
</dbReference>
<accession>J4GX35</accession>
<dbReference type="Gene3D" id="3.80.10.10">
    <property type="entry name" value="Ribonuclease Inhibitor"/>
    <property type="match status" value="1"/>
</dbReference>
<protein>
    <recommendedName>
        <fullName evidence="1">F-box domain-containing protein</fullName>
    </recommendedName>
</protein>
<dbReference type="Pfam" id="PF00646">
    <property type="entry name" value="F-box"/>
    <property type="match status" value="1"/>
</dbReference>
<dbReference type="HOGENOM" id="CLU_027156_0_0_1"/>
<name>J4GX35_9APHY</name>
<gene>
    <name evidence="2" type="ORF">FIBRA_08600</name>
</gene>
<evidence type="ECO:0000259" key="1">
    <source>
        <dbReference type="Pfam" id="PF00646"/>
    </source>
</evidence>
<dbReference type="InParanoid" id="J4GX35"/>
<evidence type="ECO:0000313" key="2">
    <source>
        <dbReference type="EMBL" id="CCM06345.1"/>
    </source>
</evidence>